<dbReference type="OrthoDB" id="921445at2"/>
<dbReference type="RefSeq" id="WP_073119525.1">
    <property type="nucleotide sequence ID" value="NZ_BMEN01000002.1"/>
</dbReference>
<sequence>MKNKFLTLFIAFISICTYAQDQFQKGYFIDNDNQKVNCLIKNMDWKYNPTEFIYKLNETSEEKQATINTVKVFEIIDISKYVRKTVYIDKSSVHINKLTELRDPSFEEETFFLKVLIEGNANLYAYEKRSFIRFFYEVNNNEIKQLIYKEYKTSDYIPIVKENNDFRKQIYEDLKSKNITITNTLNLKYNQKSLIKKFVQYNKDTQQDYTIYKNTTKRDLFNLALKVGVDYSSVLITNNNLFPGIYYDIDAGNTTKLRYGVEFEYIMPFNNNKWAITFEPTYQYFKKKHSGEHELKYSTNIPHKTDVDYKSIELPVGIRRYFYLNKESKLFMNAALIFDYNLNNSQIIVQRHSAIERLDITSKNFNFSLGLGYNYNKKLSIEARYYSPRELLRQQASKGSKYKNLSLVLGYSIF</sequence>
<keyword evidence="4" id="KW-1185">Reference proteome</keyword>
<evidence type="ECO:0000313" key="3">
    <source>
        <dbReference type="EMBL" id="SHH63303.1"/>
    </source>
</evidence>
<evidence type="ECO:0000313" key="4">
    <source>
        <dbReference type="Proteomes" id="UP000184109"/>
    </source>
</evidence>
<gene>
    <name evidence="3" type="ORF">SAMN05444281_1312</name>
</gene>
<dbReference type="Proteomes" id="UP000184109">
    <property type="component" value="Unassembled WGS sequence"/>
</dbReference>
<feature type="chain" id="PRO_5012793551" evidence="1">
    <location>
        <begin position="20"/>
        <end position="414"/>
    </location>
</feature>
<dbReference type="AlphaFoldDB" id="A0A1M5UKV7"/>
<reference evidence="4" key="1">
    <citation type="submission" date="2016-11" db="EMBL/GenBank/DDBJ databases">
        <authorList>
            <person name="Varghese N."/>
            <person name="Submissions S."/>
        </authorList>
    </citation>
    <scope>NUCLEOTIDE SEQUENCE [LARGE SCALE GENOMIC DNA]</scope>
    <source>
        <strain evidence="4">DSM 100572</strain>
    </source>
</reference>
<dbReference type="STRING" id="1195760.SAMN05444281_1312"/>
<keyword evidence="1" id="KW-0732">Signal</keyword>
<dbReference type="Pfam" id="PF13568">
    <property type="entry name" value="OMP_b-brl_2"/>
    <property type="match status" value="1"/>
</dbReference>
<evidence type="ECO:0000259" key="2">
    <source>
        <dbReference type="Pfam" id="PF13568"/>
    </source>
</evidence>
<feature type="signal peptide" evidence="1">
    <location>
        <begin position="1"/>
        <end position="19"/>
    </location>
</feature>
<name>A0A1M5UKV7_9FLAO</name>
<proteinExistence type="predicted"/>
<dbReference type="InterPro" id="IPR025665">
    <property type="entry name" value="Beta-barrel_OMP_2"/>
</dbReference>
<dbReference type="EMBL" id="FQXQ01000002">
    <property type="protein sequence ID" value="SHH63303.1"/>
    <property type="molecule type" value="Genomic_DNA"/>
</dbReference>
<feature type="domain" description="Outer membrane protein beta-barrel" evidence="2">
    <location>
        <begin position="221"/>
        <end position="386"/>
    </location>
</feature>
<protein>
    <submittedName>
        <fullName evidence="3">Outer membrane protein beta-barrel domain-containing protein</fullName>
    </submittedName>
</protein>
<organism evidence="3 4">
    <name type="scientific">Wenyingzhuangia marina</name>
    <dbReference type="NCBI Taxonomy" id="1195760"/>
    <lineage>
        <taxon>Bacteria</taxon>
        <taxon>Pseudomonadati</taxon>
        <taxon>Bacteroidota</taxon>
        <taxon>Flavobacteriia</taxon>
        <taxon>Flavobacteriales</taxon>
        <taxon>Flavobacteriaceae</taxon>
        <taxon>Wenyingzhuangia</taxon>
    </lineage>
</organism>
<accession>A0A1M5UKV7</accession>
<evidence type="ECO:0000256" key="1">
    <source>
        <dbReference type="SAM" id="SignalP"/>
    </source>
</evidence>